<dbReference type="InterPro" id="IPR003779">
    <property type="entry name" value="CMD-like"/>
</dbReference>
<dbReference type="RefSeq" id="WP_104006695.1">
    <property type="nucleotide sequence ID" value="NZ_FNVD01000002.1"/>
</dbReference>
<dbReference type="OrthoDB" id="7507676at2"/>
<protein>
    <submittedName>
        <fullName evidence="2">4-carboxymuconolactone decarboxylase</fullName>
    </submittedName>
</protein>
<dbReference type="Pfam" id="PF02627">
    <property type="entry name" value="CMD"/>
    <property type="match status" value="1"/>
</dbReference>
<organism evidence="2 3">
    <name type="scientific">Jhaorihella thermophila</name>
    <dbReference type="NCBI Taxonomy" id="488547"/>
    <lineage>
        <taxon>Bacteria</taxon>
        <taxon>Pseudomonadati</taxon>
        <taxon>Pseudomonadota</taxon>
        <taxon>Alphaproteobacteria</taxon>
        <taxon>Rhodobacterales</taxon>
        <taxon>Paracoccaceae</taxon>
        <taxon>Jhaorihella</taxon>
    </lineage>
</organism>
<sequence length="129" mass="14519">MSLFDEDLFLKGLEARKATLGAEYVEKNLAAADDFNRPFQEAMTAWCWGFGWGDDTIPPKTRSMMNLAMLGALDKMHEWEIHCRGALNNGVTREEIRAIIHVVAIYCGVPQALECFRAARKVLTEEGLL</sequence>
<reference evidence="2 3" key="1">
    <citation type="submission" date="2016-10" db="EMBL/GenBank/DDBJ databases">
        <authorList>
            <person name="de Groot N.N."/>
        </authorList>
    </citation>
    <scope>NUCLEOTIDE SEQUENCE [LARGE SCALE GENOMIC DNA]</scope>
    <source>
        <strain evidence="2 3">DSM 23413</strain>
    </source>
</reference>
<evidence type="ECO:0000259" key="1">
    <source>
        <dbReference type="Pfam" id="PF02627"/>
    </source>
</evidence>
<evidence type="ECO:0000313" key="2">
    <source>
        <dbReference type="EMBL" id="SEF56162.1"/>
    </source>
</evidence>
<gene>
    <name evidence="2" type="ORF">SAMN05421751_1022</name>
</gene>
<dbReference type="Proteomes" id="UP000236742">
    <property type="component" value="Unassembled WGS sequence"/>
</dbReference>
<evidence type="ECO:0000313" key="3">
    <source>
        <dbReference type="Proteomes" id="UP000236742"/>
    </source>
</evidence>
<dbReference type="PANTHER" id="PTHR33570">
    <property type="entry name" value="4-CARBOXYMUCONOLACTONE DECARBOXYLASE FAMILY PROTEIN"/>
    <property type="match status" value="1"/>
</dbReference>
<dbReference type="PANTHER" id="PTHR33570:SF2">
    <property type="entry name" value="CARBOXYMUCONOLACTONE DECARBOXYLASE-LIKE DOMAIN-CONTAINING PROTEIN"/>
    <property type="match status" value="1"/>
</dbReference>
<dbReference type="AlphaFoldDB" id="A0A1H5SZW7"/>
<keyword evidence="3" id="KW-1185">Reference proteome</keyword>
<dbReference type="SUPFAM" id="SSF69118">
    <property type="entry name" value="AhpD-like"/>
    <property type="match status" value="1"/>
</dbReference>
<dbReference type="InterPro" id="IPR052512">
    <property type="entry name" value="4CMD/NDH-1_regulator"/>
</dbReference>
<name>A0A1H5SZW7_9RHOB</name>
<dbReference type="InterPro" id="IPR029032">
    <property type="entry name" value="AhpD-like"/>
</dbReference>
<proteinExistence type="predicted"/>
<dbReference type="EMBL" id="FNVD01000002">
    <property type="protein sequence ID" value="SEF56162.1"/>
    <property type="molecule type" value="Genomic_DNA"/>
</dbReference>
<feature type="domain" description="Carboxymuconolactone decarboxylase-like" evidence="1">
    <location>
        <begin position="39"/>
        <end position="120"/>
    </location>
</feature>
<dbReference type="Gene3D" id="1.20.1290.10">
    <property type="entry name" value="AhpD-like"/>
    <property type="match status" value="1"/>
</dbReference>
<dbReference type="GO" id="GO:0051920">
    <property type="term" value="F:peroxiredoxin activity"/>
    <property type="evidence" value="ECO:0007669"/>
    <property type="project" value="InterPro"/>
</dbReference>
<accession>A0A1H5SZW7</accession>